<sequence>MKTDYRQHIFFIIGAAILLLALYNGMRFSVPLDVINPYEYFHGAERTNFQIMNMFIGGAVVPLISIAAGYLLMTFRAHRPLNVILTLVVMLFFIMISTVFLFGFDALPGIIIMSIIAALFLRLDWKIILASFGFLFALHLVFNGLIILWSGFGSPGDIIYSSIQQVNRFSSVFGGSDYFAIIGLNIEVFMTYQLGSWFMWTLSILPWIFLGMVLHHFSTGGLIRNNAGMMTAVAAALILGGIMIKIIEILSLGSFAATTFAIYFGGPLLGAGYFMALLLLSLFLPEKVRALFAAAGEKGLTLYIAFNFVMVVLFYGSGFGLFGEVSIMTTVTIVLAVYALLLVAAFILKRQEIKTLEQLSVVNIKK</sequence>
<keyword evidence="1" id="KW-1133">Transmembrane helix</keyword>
<reference evidence="4" key="1">
    <citation type="submission" date="2017-08" db="EMBL/GenBank/DDBJ databases">
        <authorList>
            <person name="Varghese N."/>
            <person name="Submissions S."/>
        </authorList>
    </citation>
    <scope>NUCLEOTIDE SEQUENCE [LARGE SCALE GENOMIC DNA]</scope>
    <source>
        <strain evidence="4">DSM 23173</strain>
    </source>
</reference>
<feature type="transmembrane region" description="Helical" evidence="1">
    <location>
        <begin position="300"/>
        <end position="321"/>
    </location>
</feature>
<feature type="domain" description="DUF418" evidence="2">
    <location>
        <begin position="227"/>
        <end position="348"/>
    </location>
</feature>
<keyword evidence="4" id="KW-1185">Reference proteome</keyword>
<proteinExistence type="predicted"/>
<evidence type="ECO:0000313" key="4">
    <source>
        <dbReference type="Proteomes" id="UP000219412"/>
    </source>
</evidence>
<feature type="transmembrane region" description="Helical" evidence="1">
    <location>
        <begin position="106"/>
        <end position="125"/>
    </location>
</feature>
<evidence type="ECO:0000259" key="2">
    <source>
        <dbReference type="Pfam" id="PF04235"/>
    </source>
</evidence>
<protein>
    <recommendedName>
        <fullName evidence="2">DUF418 domain-containing protein</fullName>
    </recommendedName>
</protein>
<evidence type="ECO:0000313" key="3">
    <source>
        <dbReference type="EMBL" id="SOC45031.1"/>
    </source>
</evidence>
<feature type="transmembrane region" description="Helical" evidence="1">
    <location>
        <begin position="260"/>
        <end position="280"/>
    </location>
</feature>
<dbReference type="OrthoDB" id="2386713at2"/>
<feature type="transmembrane region" description="Helical" evidence="1">
    <location>
        <begin position="327"/>
        <end position="348"/>
    </location>
</feature>
<accession>A0A285UXR4</accession>
<dbReference type="EMBL" id="OBQF01000007">
    <property type="protein sequence ID" value="SOC45031.1"/>
    <property type="molecule type" value="Genomic_DNA"/>
</dbReference>
<feature type="transmembrane region" description="Helical" evidence="1">
    <location>
        <begin position="229"/>
        <end position="254"/>
    </location>
</feature>
<dbReference type="AlphaFoldDB" id="A0A285UXR4"/>
<dbReference type="Proteomes" id="UP000219412">
    <property type="component" value="Unassembled WGS sequence"/>
</dbReference>
<organism evidence="3 4">
    <name type="scientific">Salinicoccus kekensis</name>
    <dbReference type="NCBI Taxonomy" id="714307"/>
    <lineage>
        <taxon>Bacteria</taxon>
        <taxon>Bacillati</taxon>
        <taxon>Bacillota</taxon>
        <taxon>Bacilli</taxon>
        <taxon>Bacillales</taxon>
        <taxon>Staphylococcaceae</taxon>
        <taxon>Salinicoccus</taxon>
    </lineage>
</organism>
<feature type="transmembrane region" description="Helical" evidence="1">
    <location>
        <begin position="197"/>
        <end position="217"/>
    </location>
</feature>
<dbReference type="RefSeq" id="WP_097042785.1">
    <property type="nucleotide sequence ID" value="NZ_OBQF01000007.1"/>
</dbReference>
<name>A0A285UXR4_9STAP</name>
<keyword evidence="1" id="KW-0472">Membrane</keyword>
<feature type="transmembrane region" description="Helical" evidence="1">
    <location>
        <begin position="50"/>
        <end position="73"/>
    </location>
</feature>
<feature type="transmembrane region" description="Helical" evidence="1">
    <location>
        <begin position="9"/>
        <end position="30"/>
    </location>
</feature>
<dbReference type="InterPro" id="IPR007349">
    <property type="entry name" value="DUF418"/>
</dbReference>
<feature type="transmembrane region" description="Helical" evidence="1">
    <location>
        <begin position="132"/>
        <end position="152"/>
    </location>
</feature>
<feature type="transmembrane region" description="Helical" evidence="1">
    <location>
        <begin position="80"/>
        <end position="100"/>
    </location>
</feature>
<keyword evidence="1" id="KW-0812">Transmembrane</keyword>
<gene>
    <name evidence="3" type="ORF">SAMN05878391_2569</name>
</gene>
<evidence type="ECO:0000256" key="1">
    <source>
        <dbReference type="SAM" id="Phobius"/>
    </source>
</evidence>
<dbReference type="Pfam" id="PF04235">
    <property type="entry name" value="DUF418"/>
    <property type="match status" value="1"/>
</dbReference>